<feature type="non-terminal residue" evidence="1">
    <location>
        <position position="86"/>
    </location>
</feature>
<keyword evidence="2" id="KW-1185">Reference proteome</keyword>
<accession>A0AAD7H8S3</accession>
<dbReference type="Proteomes" id="UP001215280">
    <property type="component" value="Unassembled WGS sequence"/>
</dbReference>
<evidence type="ECO:0000313" key="1">
    <source>
        <dbReference type="EMBL" id="KAJ7714334.1"/>
    </source>
</evidence>
<reference evidence="1" key="1">
    <citation type="submission" date="2023-03" db="EMBL/GenBank/DDBJ databases">
        <title>Massive genome expansion in bonnet fungi (Mycena s.s.) driven by repeated elements and novel gene families across ecological guilds.</title>
        <authorList>
            <consortium name="Lawrence Berkeley National Laboratory"/>
            <person name="Harder C.B."/>
            <person name="Miyauchi S."/>
            <person name="Viragh M."/>
            <person name="Kuo A."/>
            <person name="Thoen E."/>
            <person name="Andreopoulos B."/>
            <person name="Lu D."/>
            <person name="Skrede I."/>
            <person name="Drula E."/>
            <person name="Henrissat B."/>
            <person name="Morin E."/>
            <person name="Kohler A."/>
            <person name="Barry K."/>
            <person name="LaButti K."/>
            <person name="Morin E."/>
            <person name="Salamov A."/>
            <person name="Lipzen A."/>
            <person name="Mereny Z."/>
            <person name="Hegedus B."/>
            <person name="Baldrian P."/>
            <person name="Stursova M."/>
            <person name="Weitz H."/>
            <person name="Taylor A."/>
            <person name="Grigoriev I.V."/>
            <person name="Nagy L.G."/>
            <person name="Martin F."/>
            <person name="Kauserud H."/>
        </authorList>
    </citation>
    <scope>NUCLEOTIDE SEQUENCE</scope>
    <source>
        <strain evidence="1">CBHHK188m</strain>
    </source>
</reference>
<protein>
    <submittedName>
        <fullName evidence="1">Uncharacterized protein</fullName>
    </submittedName>
</protein>
<dbReference type="EMBL" id="JARJLG010000372">
    <property type="protein sequence ID" value="KAJ7714334.1"/>
    <property type="molecule type" value="Genomic_DNA"/>
</dbReference>
<feature type="non-terminal residue" evidence="1">
    <location>
        <position position="1"/>
    </location>
</feature>
<comment type="caution">
    <text evidence="1">The sequence shown here is derived from an EMBL/GenBank/DDBJ whole genome shotgun (WGS) entry which is preliminary data.</text>
</comment>
<proteinExistence type="predicted"/>
<evidence type="ECO:0000313" key="2">
    <source>
        <dbReference type="Proteomes" id="UP001215280"/>
    </source>
</evidence>
<dbReference type="AlphaFoldDB" id="A0AAD7H8S3"/>
<name>A0AAD7H8S3_9AGAR</name>
<gene>
    <name evidence="1" type="ORF">DFH07DRAFT_722311</name>
</gene>
<sequence>LGDLLARGAENSLTMGLEVGYPGDSLYECDPEDVSSRFTVYCVSDTQHVIMDGHCGEDTLIKSEHLADPEFELPRWYAEQRAQAIG</sequence>
<organism evidence="1 2">
    <name type="scientific">Mycena maculata</name>
    <dbReference type="NCBI Taxonomy" id="230809"/>
    <lineage>
        <taxon>Eukaryota</taxon>
        <taxon>Fungi</taxon>
        <taxon>Dikarya</taxon>
        <taxon>Basidiomycota</taxon>
        <taxon>Agaricomycotina</taxon>
        <taxon>Agaricomycetes</taxon>
        <taxon>Agaricomycetidae</taxon>
        <taxon>Agaricales</taxon>
        <taxon>Marasmiineae</taxon>
        <taxon>Mycenaceae</taxon>
        <taxon>Mycena</taxon>
    </lineage>
</organism>